<dbReference type="Pfam" id="PF12773">
    <property type="entry name" value="DZR"/>
    <property type="match status" value="1"/>
</dbReference>
<evidence type="ECO:0000256" key="1">
    <source>
        <dbReference type="SAM" id="MobiDB-lite"/>
    </source>
</evidence>
<feature type="region of interest" description="Disordered" evidence="1">
    <location>
        <begin position="298"/>
        <end position="335"/>
    </location>
</feature>
<feature type="compositionally biased region" description="Low complexity" evidence="1">
    <location>
        <begin position="138"/>
        <end position="150"/>
    </location>
</feature>
<feature type="region of interest" description="Disordered" evidence="1">
    <location>
        <begin position="264"/>
        <end position="285"/>
    </location>
</feature>
<feature type="compositionally biased region" description="Pro residues" evidence="1">
    <location>
        <begin position="305"/>
        <end position="322"/>
    </location>
</feature>
<feature type="region of interest" description="Disordered" evidence="1">
    <location>
        <begin position="137"/>
        <end position="164"/>
    </location>
</feature>
<name>W4H9I2_APHAT</name>
<dbReference type="InterPro" id="IPR025874">
    <property type="entry name" value="DZR"/>
</dbReference>
<proteinExistence type="predicted"/>
<feature type="compositionally biased region" description="Low complexity" evidence="1">
    <location>
        <begin position="265"/>
        <end position="285"/>
    </location>
</feature>
<protein>
    <recommendedName>
        <fullName evidence="2">DZANK-type domain-containing protein</fullName>
    </recommendedName>
</protein>
<dbReference type="AlphaFoldDB" id="W4H9I2"/>
<gene>
    <name evidence="3" type="ORF">H257_00129</name>
</gene>
<evidence type="ECO:0000313" key="3">
    <source>
        <dbReference type="EMBL" id="ETV88567.1"/>
    </source>
</evidence>
<dbReference type="OrthoDB" id="79944at2759"/>
<dbReference type="EMBL" id="KI913114">
    <property type="protein sequence ID" value="ETV88567.1"/>
    <property type="molecule type" value="Genomic_DNA"/>
</dbReference>
<accession>W4H9I2</accession>
<evidence type="ECO:0000259" key="2">
    <source>
        <dbReference type="Pfam" id="PF12773"/>
    </source>
</evidence>
<feature type="compositionally biased region" description="Polar residues" evidence="1">
    <location>
        <begin position="75"/>
        <end position="88"/>
    </location>
</feature>
<feature type="domain" description="DZANK-type" evidence="2">
    <location>
        <begin position="8"/>
        <end position="60"/>
    </location>
</feature>
<organism evidence="3">
    <name type="scientific">Aphanomyces astaci</name>
    <name type="common">Crayfish plague agent</name>
    <dbReference type="NCBI Taxonomy" id="112090"/>
    <lineage>
        <taxon>Eukaryota</taxon>
        <taxon>Sar</taxon>
        <taxon>Stramenopiles</taxon>
        <taxon>Oomycota</taxon>
        <taxon>Saprolegniomycetes</taxon>
        <taxon>Saprolegniales</taxon>
        <taxon>Verrucalvaceae</taxon>
        <taxon>Aphanomyces</taxon>
    </lineage>
</organism>
<dbReference type="GeneID" id="20802125"/>
<feature type="compositionally biased region" description="Low complexity" evidence="1">
    <location>
        <begin position="213"/>
        <end position="232"/>
    </location>
</feature>
<feature type="region of interest" description="Disordered" evidence="1">
    <location>
        <begin position="194"/>
        <end position="232"/>
    </location>
</feature>
<dbReference type="RefSeq" id="XP_009820967.1">
    <property type="nucleotide sequence ID" value="XM_009822665.1"/>
</dbReference>
<sequence>MQARGTRCVHCTELLPMKSAFCLSCGTPQSSTSTSSHAAILCASCSVEVHASTKFCPGCGAAIHRRGSLAFTTPTTSAVTQTLPSSSSRRSHGLDMSDIEEKRRLDQTLTQVDRAREIAAAKRAMADAKLAHLERNMRPSVVSKAASSAQKSRKPSADPRLPVPSPPTSDHLLCVHCGVLGSLRSKFCSSCGRNPSQPVVPAPSMPDLPSPLPLSSHRLRQPSSTSSSPSCPQCHAPLIVPDAKFCPSCGATTGLPTTSSSYIVPASTTRTSRPTSSAPTTSRAPMAAASRYLSAAASAATSSTTPPPSIPSVAPPSFPSPPSFGTAFVPPEQGTGHVYTISQTISRSVTYNAS</sequence>
<feature type="compositionally biased region" description="Pro residues" evidence="1">
    <location>
        <begin position="198"/>
        <end position="212"/>
    </location>
</feature>
<reference evidence="3" key="1">
    <citation type="submission" date="2013-12" db="EMBL/GenBank/DDBJ databases">
        <title>The Genome Sequence of Aphanomyces astaci APO3.</title>
        <authorList>
            <consortium name="The Broad Institute Genomics Platform"/>
            <person name="Russ C."/>
            <person name="Tyler B."/>
            <person name="van West P."/>
            <person name="Dieguez-Uribeondo J."/>
            <person name="Young S.K."/>
            <person name="Zeng Q."/>
            <person name="Gargeya S."/>
            <person name="Fitzgerald M."/>
            <person name="Abouelleil A."/>
            <person name="Alvarado L."/>
            <person name="Chapman S.B."/>
            <person name="Gainer-Dewar J."/>
            <person name="Goldberg J."/>
            <person name="Griggs A."/>
            <person name="Gujja S."/>
            <person name="Hansen M."/>
            <person name="Howarth C."/>
            <person name="Imamovic A."/>
            <person name="Ireland A."/>
            <person name="Larimer J."/>
            <person name="McCowan C."/>
            <person name="Murphy C."/>
            <person name="Pearson M."/>
            <person name="Poon T.W."/>
            <person name="Priest M."/>
            <person name="Roberts A."/>
            <person name="Saif S."/>
            <person name="Shea T."/>
            <person name="Sykes S."/>
            <person name="Wortman J."/>
            <person name="Nusbaum C."/>
            <person name="Birren B."/>
        </authorList>
    </citation>
    <scope>NUCLEOTIDE SEQUENCE [LARGE SCALE GENOMIC DNA]</scope>
    <source>
        <strain evidence="3">APO3</strain>
    </source>
</reference>
<dbReference type="VEuPathDB" id="FungiDB:H257_00129"/>
<feature type="region of interest" description="Disordered" evidence="1">
    <location>
        <begin position="75"/>
        <end position="95"/>
    </location>
</feature>